<protein>
    <submittedName>
        <fullName evidence="9">Threonine/serine exporter family protein</fullName>
    </submittedName>
</protein>
<keyword evidence="2" id="KW-1003">Cell membrane</keyword>
<comment type="subcellular location">
    <subcellularLocation>
        <location evidence="1">Cell membrane</location>
        <topology evidence="1">Multi-pass membrane protein</topology>
    </subcellularLocation>
</comment>
<feature type="domain" description="Threonine/serine exporter-like N-terminal" evidence="8">
    <location>
        <begin position="4"/>
        <end position="235"/>
    </location>
</feature>
<organism evidence="9 10">
    <name type="scientific">Subdoligranulum variabile</name>
    <dbReference type="NCBI Taxonomy" id="214851"/>
    <lineage>
        <taxon>Bacteria</taxon>
        <taxon>Bacillati</taxon>
        <taxon>Bacillota</taxon>
        <taxon>Clostridia</taxon>
        <taxon>Eubacteriales</taxon>
        <taxon>Oscillospiraceae</taxon>
        <taxon>Subdoligranulum</taxon>
    </lineage>
</organism>
<dbReference type="GO" id="GO:0005886">
    <property type="term" value="C:plasma membrane"/>
    <property type="evidence" value="ECO:0007669"/>
    <property type="project" value="UniProtKB-SubCell"/>
</dbReference>
<feature type="transmembrane region" description="Helical" evidence="7">
    <location>
        <begin position="159"/>
        <end position="179"/>
    </location>
</feature>
<dbReference type="GO" id="GO:0022857">
    <property type="term" value="F:transmembrane transporter activity"/>
    <property type="evidence" value="ECO:0007669"/>
    <property type="project" value="InterPro"/>
</dbReference>
<dbReference type="InterPro" id="IPR010619">
    <property type="entry name" value="ThrE-like_N"/>
</dbReference>
<dbReference type="GO" id="GO:0015744">
    <property type="term" value="P:succinate transport"/>
    <property type="evidence" value="ECO:0007669"/>
    <property type="project" value="TreeGrafter"/>
</dbReference>
<dbReference type="Pfam" id="PF06738">
    <property type="entry name" value="ThrE"/>
    <property type="match status" value="1"/>
</dbReference>
<evidence type="ECO:0000256" key="4">
    <source>
        <dbReference type="ARBA" id="ARBA00022989"/>
    </source>
</evidence>
<evidence type="ECO:0000256" key="6">
    <source>
        <dbReference type="ARBA" id="ARBA00034125"/>
    </source>
</evidence>
<dbReference type="EMBL" id="JAGZGG010000004">
    <property type="protein sequence ID" value="MBS5331457.1"/>
    <property type="molecule type" value="Genomic_DNA"/>
</dbReference>
<dbReference type="InterPro" id="IPR050539">
    <property type="entry name" value="ThrE_Dicarb/AminoAcid_Exp"/>
</dbReference>
<dbReference type="AlphaFoldDB" id="A0A943D7K0"/>
<accession>A0A943D7K0</accession>
<evidence type="ECO:0000256" key="2">
    <source>
        <dbReference type="ARBA" id="ARBA00022475"/>
    </source>
</evidence>
<keyword evidence="5 7" id="KW-0472">Membrane</keyword>
<proteinExistence type="inferred from homology"/>
<dbReference type="PANTHER" id="PTHR34390:SF2">
    <property type="entry name" value="SUCCINATE TRANSPORTER SUBUNIT YJJP-RELATED"/>
    <property type="match status" value="1"/>
</dbReference>
<dbReference type="PANTHER" id="PTHR34390">
    <property type="entry name" value="UPF0442 PROTEIN YJJB-RELATED"/>
    <property type="match status" value="1"/>
</dbReference>
<evidence type="ECO:0000256" key="3">
    <source>
        <dbReference type="ARBA" id="ARBA00022692"/>
    </source>
</evidence>
<evidence type="ECO:0000259" key="8">
    <source>
        <dbReference type="Pfam" id="PF06738"/>
    </source>
</evidence>
<evidence type="ECO:0000313" key="9">
    <source>
        <dbReference type="EMBL" id="MBS5331457.1"/>
    </source>
</evidence>
<feature type="transmembrane region" description="Helical" evidence="7">
    <location>
        <begin position="108"/>
        <end position="124"/>
    </location>
</feature>
<evidence type="ECO:0000256" key="7">
    <source>
        <dbReference type="SAM" id="Phobius"/>
    </source>
</evidence>
<feature type="transmembrane region" description="Helical" evidence="7">
    <location>
        <begin position="218"/>
        <end position="238"/>
    </location>
</feature>
<keyword evidence="3 7" id="KW-0812">Transmembrane</keyword>
<reference evidence="9" key="1">
    <citation type="submission" date="2021-02" db="EMBL/GenBank/DDBJ databases">
        <title>Infant gut strain persistence is associated with maternal origin, phylogeny, and functional potential including surface adhesion and iron acquisition.</title>
        <authorList>
            <person name="Lou Y.C."/>
        </authorList>
    </citation>
    <scope>NUCLEOTIDE SEQUENCE</scope>
    <source>
        <strain evidence="9">L3_101_000M1_dasL3_101_000M1_concoct_87</strain>
    </source>
</reference>
<evidence type="ECO:0000313" key="10">
    <source>
        <dbReference type="Proteomes" id="UP000759273"/>
    </source>
</evidence>
<comment type="similarity">
    <text evidence="6">Belongs to the ThrE exporter (TC 2.A.79) family.</text>
</comment>
<comment type="caution">
    <text evidence="9">The sequence shown here is derived from an EMBL/GenBank/DDBJ whole genome shotgun (WGS) entry which is preliminary data.</text>
</comment>
<sequence length="244" mass="25086">MDGGQTLLANGGEVFRVQQTMEIMAASLGVQDFHVYVLTNGIFASAHLPGGESVSLVRHVPTVSIHLGRVEAVNELSRELAAGKLGVVEAEQKLAAARALPRVTPRREVLACIAGAAGFAYLFGGTLADVPVAAVAGLLEALVCLHFGRHSINRMFTDIVAAFCCTVWAIAVQAVVPAVSANAAIIGALMVLTPGVALTMGVRDILNGDYLSGSIRLLDALLIAGSIAGGVVLGWIVARGLGVA</sequence>
<evidence type="ECO:0000256" key="1">
    <source>
        <dbReference type="ARBA" id="ARBA00004651"/>
    </source>
</evidence>
<name>A0A943D7K0_9FIRM</name>
<gene>
    <name evidence="9" type="ORF">KHY36_02880</name>
</gene>
<feature type="transmembrane region" description="Helical" evidence="7">
    <location>
        <begin position="185"/>
        <end position="206"/>
    </location>
</feature>
<dbReference type="Proteomes" id="UP000759273">
    <property type="component" value="Unassembled WGS sequence"/>
</dbReference>
<evidence type="ECO:0000256" key="5">
    <source>
        <dbReference type="ARBA" id="ARBA00023136"/>
    </source>
</evidence>
<keyword evidence="4 7" id="KW-1133">Transmembrane helix</keyword>